<dbReference type="AlphaFoldDB" id="A0AAD5V9D2"/>
<evidence type="ECO:0000313" key="3">
    <source>
        <dbReference type="Proteomes" id="UP001212997"/>
    </source>
</evidence>
<feature type="compositionally biased region" description="Polar residues" evidence="1">
    <location>
        <begin position="15"/>
        <end position="30"/>
    </location>
</feature>
<dbReference type="Proteomes" id="UP001212997">
    <property type="component" value="Unassembled WGS sequence"/>
</dbReference>
<sequence length="444" mass="50413">MKYIRAWSARSKRLVTSSGRSRPSSQNIQASPEARISETPRFTRPPGSTLSSLFPELIDEIVTYLDDDRESLRYCALISPVWACSVQRLLFRTLTIFPKSPDGFVPFLRFLESSPHIRVHIRSLTLNGCFLFDNNHICSHLLSRILAILPPLRFLKLHCTHFTHAACLSSGIGSLCDSQNHIDHNGGAHNPNGVSTDPPRFKVDHLRLDLTDTKNDNIDEFLDILELFSDVRIFEVFRDSRFPFTDWTETSLDPPIFFVQQLRSIGVPPLLGILHSSIATHSLHTIDLSLECIADIDSLGALLVAVGPNIRYLRLNPTRLLSIFPPVATEHWKHLGISMCTRLQHFELMMYRGSHCYCRKHLGSILDILASVPTSTTKLTLHIHQRFRKYLDWSLIEQTLLHLSLDRVVLDPWVLKKTEEGTECFGETYLPKLYAKGLLTAGSD</sequence>
<protein>
    <recommendedName>
        <fullName evidence="4">F-box domain-containing protein</fullName>
    </recommendedName>
</protein>
<comment type="caution">
    <text evidence="2">The sequence shown here is derived from an EMBL/GenBank/DDBJ whole genome shotgun (WGS) entry which is preliminary data.</text>
</comment>
<evidence type="ECO:0008006" key="4">
    <source>
        <dbReference type="Google" id="ProtNLM"/>
    </source>
</evidence>
<proteinExistence type="predicted"/>
<dbReference type="EMBL" id="JANAWD010000039">
    <property type="protein sequence ID" value="KAJ3489784.1"/>
    <property type="molecule type" value="Genomic_DNA"/>
</dbReference>
<feature type="region of interest" description="Disordered" evidence="1">
    <location>
        <begin position="15"/>
        <end position="48"/>
    </location>
</feature>
<evidence type="ECO:0000256" key="1">
    <source>
        <dbReference type="SAM" id="MobiDB-lite"/>
    </source>
</evidence>
<gene>
    <name evidence="2" type="ORF">NLI96_g1895</name>
</gene>
<reference evidence="2" key="1">
    <citation type="submission" date="2022-07" db="EMBL/GenBank/DDBJ databases">
        <title>Genome Sequence of Physisporinus lineatus.</title>
        <authorList>
            <person name="Buettner E."/>
        </authorList>
    </citation>
    <scope>NUCLEOTIDE SEQUENCE</scope>
    <source>
        <strain evidence="2">VT162</strain>
    </source>
</reference>
<keyword evidence="3" id="KW-1185">Reference proteome</keyword>
<accession>A0AAD5V9D2</accession>
<name>A0AAD5V9D2_9APHY</name>
<evidence type="ECO:0000313" key="2">
    <source>
        <dbReference type="EMBL" id="KAJ3489784.1"/>
    </source>
</evidence>
<organism evidence="2 3">
    <name type="scientific">Meripilus lineatus</name>
    <dbReference type="NCBI Taxonomy" id="2056292"/>
    <lineage>
        <taxon>Eukaryota</taxon>
        <taxon>Fungi</taxon>
        <taxon>Dikarya</taxon>
        <taxon>Basidiomycota</taxon>
        <taxon>Agaricomycotina</taxon>
        <taxon>Agaricomycetes</taxon>
        <taxon>Polyporales</taxon>
        <taxon>Meripilaceae</taxon>
        <taxon>Meripilus</taxon>
    </lineage>
</organism>